<evidence type="ECO:0000256" key="6">
    <source>
        <dbReference type="ARBA" id="ARBA00022692"/>
    </source>
</evidence>
<feature type="compositionally biased region" description="Low complexity" evidence="11">
    <location>
        <begin position="413"/>
        <end position="424"/>
    </location>
</feature>
<dbReference type="PANTHER" id="PTHR12591">
    <property type="entry name" value="GLUCOSE-6-PHOSPHATASE"/>
    <property type="match status" value="1"/>
</dbReference>
<feature type="transmembrane region" description="Helical" evidence="12">
    <location>
        <begin position="345"/>
        <end position="369"/>
    </location>
</feature>
<name>A0A0X3NKN5_SCHSO</name>
<dbReference type="EC" id="3.1.3.9" evidence="4"/>
<evidence type="ECO:0000256" key="9">
    <source>
        <dbReference type="ARBA" id="ARBA00022989"/>
    </source>
</evidence>
<gene>
    <name evidence="14" type="primary">G6PC</name>
    <name evidence="14" type="ORF">TR165028</name>
</gene>
<accession>A0A0X3NKN5</accession>
<feature type="transmembrane region" description="Helical" evidence="12">
    <location>
        <begin position="136"/>
        <end position="156"/>
    </location>
</feature>
<protein>
    <recommendedName>
        <fullName evidence="4">glucose-6-phosphatase</fullName>
        <ecNumber evidence="4">3.1.3.9</ecNumber>
    </recommendedName>
</protein>
<evidence type="ECO:0000256" key="10">
    <source>
        <dbReference type="ARBA" id="ARBA00023136"/>
    </source>
</evidence>
<dbReference type="AlphaFoldDB" id="A0A0X3NKN5"/>
<evidence type="ECO:0000313" key="14">
    <source>
        <dbReference type="EMBL" id="JAP40521.1"/>
    </source>
</evidence>
<dbReference type="GO" id="GO:0004346">
    <property type="term" value="F:glucose-6-phosphatase activity"/>
    <property type="evidence" value="ECO:0007669"/>
    <property type="project" value="UniProtKB-EC"/>
</dbReference>
<comment type="subcellular location">
    <subcellularLocation>
        <location evidence="1">Endoplasmic reticulum membrane</location>
        <topology evidence="1">Multi-pass membrane protein</topology>
    </subcellularLocation>
</comment>
<dbReference type="PANTHER" id="PTHR12591:SF0">
    <property type="entry name" value="FI19814P1"/>
    <property type="match status" value="1"/>
</dbReference>
<keyword evidence="6 12" id="KW-0812">Transmembrane</keyword>
<keyword evidence="5" id="KW-0312">Gluconeogenesis</keyword>
<comment type="similarity">
    <text evidence="3">Belongs to the glucose-6-phosphatase family.</text>
</comment>
<feature type="region of interest" description="Disordered" evidence="11">
    <location>
        <begin position="404"/>
        <end position="440"/>
    </location>
</feature>
<organism evidence="14">
    <name type="scientific">Schistocephalus solidus</name>
    <name type="common">Tapeworm</name>
    <dbReference type="NCBI Taxonomy" id="70667"/>
    <lineage>
        <taxon>Eukaryota</taxon>
        <taxon>Metazoa</taxon>
        <taxon>Spiralia</taxon>
        <taxon>Lophotrochozoa</taxon>
        <taxon>Platyhelminthes</taxon>
        <taxon>Cestoda</taxon>
        <taxon>Eucestoda</taxon>
        <taxon>Diphyllobothriidea</taxon>
        <taxon>Diphyllobothriidae</taxon>
        <taxon>Schistocephalus</taxon>
    </lineage>
</organism>
<feature type="transmembrane region" description="Helical" evidence="12">
    <location>
        <begin position="36"/>
        <end position="61"/>
    </location>
</feature>
<sequence>MDVVHYYGVRVVQWLQGLPLPPDTFLFASLLGDPPAVTIVAFPLAFFLHPVLGVATLLSAFASEWVNSILKWVFMGERPYWWVSSYTKEKLHLIQFPITCETGPGSPSGHCMVSVAGWLPLVIYVMRHHPRIRTPVAIAFGAYILMVSLSRLYVAAHFPHQVIGGLIGGALIGWAFFKWASSYTDDCRCVYGSQTYSERIPSRLLQPLRLILLAAASFLLAVAFGQALAWLGVDINRSESLARRACVRSEWVHASTSLLASYARISGTVLGLGLALLLRPAMPHCSPRSNSTLKRILLSSSMAFILVTTMDALLVSITDILRLALPILYRMRSSVEFAGANSPDAYFLAWMALKATLCPLIVCLVLPVMSSRACLRDRNSLAGVEPANHCSSTQGACSVLAVPSASPTQRLTSGPPSSKPGQQPENPPSGDGVALRRRKL</sequence>
<dbReference type="GO" id="GO:0051156">
    <property type="term" value="P:glucose 6-phosphate metabolic process"/>
    <property type="evidence" value="ECO:0007669"/>
    <property type="project" value="TreeGrafter"/>
</dbReference>
<evidence type="ECO:0000256" key="1">
    <source>
        <dbReference type="ARBA" id="ARBA00004477"/>
    </source>
</evidence>
<keyword evidence="7" id="KW-0378">Hydrolase</keyword>
<dbReference type="GO" id="GO:0006094">
    <property type="term" value="P:gluconeogenesis"/>
    <property type="evidence" value="ECO:0007669"/>
    <property type="project" value="UniProtKB-KW"/>
</dbReference>
<evidence type="ECO:0000256" key="2">
    <source>
        <dbReference type="ARBA" id="ARBA00004742"/>
    </source>
</evidence>
<keyword evidence="9 12" id="KW-1133">Transmembrane helix</keyword>
<evidence type="ECO:0000256" key="4">
    <source>
        <dbReference type="ARBA" id="ARBA00012634"/>
    </source>
</evidence>
<feature type="transmembrane region" description="Helical" evidence="12">
    <location>
        <begin position="303"/>
        <end position="325"/>
    </location>
</feature>
<dbReference type="Gene3D" id="1.20.144.10">
    <property type="entry name" value="Phosphatidic acid phosphatase type 2/haloperoxidase"/>
    <property type="match status" value="1"/>
</dbReference>
<feature type="transmembrane region" description="Helical" evidence="12">
    <location>
        <begin position="162"/>
        <end position="180"/>
    </location>
</feature>
<dbReference type="GO" id="GO:0005789">
    <property type="term" value="C:endoplasmic reticulum membrane"/>
    <property type="evidence" value="ECO:0007669"/>
    <property type="project" value="UniProtKB-SubCell"/>
</dbReference>
<evidence type="ECO:0000259" key="13">
    <source>
        <dbReference type="SMART" id="SM00014"/>
    </source>
</evidence>
<dbReference type="InterPro" id="IPR036938">
    <property type="entry name" value="PAP2/HPO_sf"/>
</dbReference>
<dbReference type="EMBL" id="GEEE01022704">
    <property type="protein sequence ID" value="JAP40521.1"/>
    <property type="molecule type" value="Transcribed_RNA"/>
</dbReference>
<keyword evidence="8" id="KW-0256">Endoplasmic reticulum</keyword>
<evidence type="ECO:0000256" key="12">
    <source>
        <dbReference type="SAM" id="Phobius"/>
    </source>
</evidence>
<feature type="transmembrane region" description="Helical" evidence="12">
    <location>
        <begin position="210"/>
        <end position="233"/>
    </location>
</feature>
<keyword evidence="10 12" id="KW-0472">Membrane</keyword>
<evidence type="ECO:0000256" key="11">
    <source>
        <dbReference type="SAM" id="MobiDB-lite"/>
    </source>
</evidence>
<dbReference type="SMART" id="SM00014">
    <property type="entry name" value="acidPPc"/>
    <property type="match status" value="1"/>
</dbReference>
<comment type="pathway">
    <text evidence="2">Carbohydrate biosynthesis; gluconeogenesis.</text>
</comment>
<evidence type="ECO:0000256" key="3">
    <source>
        <dbReference type="ARBA" id="ARBA00009266"/>
    </source>
</evidence>
<feature type="transmembrane region" description="Helical" evidence="12">
    <location>
        <begin position="261"/>
        <end position="282"/>
    </location>
</feature>
<proteinExistence type="inferred from homology"/>
<evidence type="ECO:0000256" key="7">
    <source>
        <dbReference type="ARBA" id="ARBA00022801"/>
    </source>
</evidence>
<evidence type="ECO:0000256" key="8">
    <source>
        <dbReference type="ARBA" id="ARBA00022824"/>
    </source>
</evidence>
<dbReference type="Pfam" id="PF01569">
    <property type="entry name" value="PAP2"/>
    <property type="match status" value="1"/>
</dbReference>
<reference evidence="14" key="1">
    <citation type="submission" date="2016-01" db="EMBL/GenBank/DDBJ databases">
        <title>Reference transcriptome for the parasite Schistocephalus solidus: insights into the molecular evolution of parasitism.</title>
        <authorList>
            <person name="Hebert F.O."/>
            <person name="Grambauer S."/>
            <person name="Barber I."/>
            <person name="Landry C.R."/>
            <person name="Aubin-Horth N."/>
        </authorList>
    </citation>
    <scope>NUCLEOTIDE SEQUENCE</scope>
</reference>
<dbReference type="SUPFAM" id="SSF48317">
    <property type="entry name" value="Acid phosphatase/Vanadium-dependent haloperoxidase"/>
    <property type="match status" value="1"/>
</dbReference>
<dbReference type="InterPro" id="IPR000326">
    <property type="entry name" value="PAP2/HPO"/>
</dbReference>
<feature type="domain" description="Phosphatidic acid phosphatase type 2/haloperoxidase" evidence="13">
    <location>
        <begin position="52"/>
        <end position="177"/>
    </location>
</feature>
<evidence type="ECO:0000256" key="5">
    <source>
        <dbReference type="ARBA" id="ARBA00022432"/>
    </source>
</evidence>